<dbReference type="Pfam" id="PF03928">
    <property type="entry name" value="HbpS-like"/>
    <property type="match status" value="1"/>
</dbReference>
<dbReference type="PANTHER" id="PTHR28255:SF1">
    <property type="entry name" value="UPF0303 PROTEIN YBR137W"/>
    <property type="match status" value="1"/>
</dbReference>
<dbReference type="InterPro" id="IPR010371">
    <property type="entry name" value="YBR137W-like"/>
</dbReference>
<proteinExistence type="predicted"/>
<comment type="caution">
    <text evidence="2">The sequence shown here is derived from an EMBL/GenBank/DDBJ whole genome shotgun (WGS) entry which is preliminary data.</text>
</comment>
<name>A0A8H3VGK0_VENIN</name>
<feature type="compositionally biased region" description="Basic and acidic residues" evidence="1">
    <location>
        <begin position="328"/>
        <end position="339"/>
    </location>
</feature>
<feature type="compositionally biased region" description="Polar residues" evidence="1">
    <location>
        <begin position="229"/>
        <end position="247"/>
    </location>
</feature>
<feature type="compositionally biased region" description="Basic residues" evidence="1">
    <location>
        <begin position="248"/>
        <end position="262"/>
    </location>
</feature>
<dbReference type="Gene3D" id="3.30.450.150">
    <property type="entry name" value="Haem-degrading domain"/>
    <property type="match status" value="1"/>
</dbReference>
<dbReference type="EMBL" id="WNWS01000029">
    <property type="protein sequence ID" value="KAE9986539.1"/>
    <property type="molecule type" value="Genomic_DNA"/>
</dbReference>
<dbReference type="SUPFAM" id="SSF143744">
    <property type="entry name" value="GlcG-like"/>
    <property type="match status" value="1"/>
</dbReference>
<dbReference type="PANTHER" id="PTHR28255">
    <property type="match status" value="1"/>
</dbReference>
<evidence type="ECO:0000313" key="3">
    <source>
        <dbReference type="Proteomes" id="UP000447873"/>
    </source>
</evidence>
<dbReference type="InterPro" id="IPR038084">
    <property type="entry name" value="PduO/GlcC-like_sf"/>
</dbReference>
<dbReference type="AlphaFoldDB" id="A0A8H3VGK0"/>
<dbReference type="GO" id="GO:0072380">
    <property type="term" value="C:TRC complex"/>
    <property type="evidence" value="ECO:0007669"/>
    <property type="project" value="TreeGrafter"/>
</dbReference>
<dbReference type="Proteomes" id="UP000447873">
    <property type="component" value="Unassembled WGS sequence"/>
</dbReference>
<gene>
    <name evidence="2" type="ORF">EG328_005426</name>
</gene>
<reference evidence="2 3" key="1">
    <citation type="submission" date="2018-12" db="EMBL/GenBank/DDBJ databases">
        <title>Venturia inaequalis Genome Resource.</title>
        <authorList>
            <person name="Lichtner F.J."/>
        </authorList>
    </citation>
    <scope>NUCLEOTIDE SEQUENCE [LARGE SCALE GENOMIC DNA]</scope>
    <source>
        <strain evidence="2 3">120213</strain>
    </source>
</reference>
<dbReference type="InterPro" id="IPR005624">
    <property type="entry name" value="PduO/GlcC-like"/>
</dbReference>
<evidence type="ECO:0000256" key="1">
    <source>
        <dbReference type="SAM" id="MobiDB-lite"/>
    </source>
</evidence>
<protein>
    <submittedName>
        <fullName evidence="2">Uncharacterized protein</fullName>
    </submittedName>
</protein>
<evidence type="ECO:0000313" key="2">
    <source>
        <dbReference type="EMBL" id="KAE9986539.1"/>
    </source>
</evidence>
<feature type="region of interest" description="Disordered" evidence="1">
    <location>
        <begin position="211"/>
        <end position="272"/>
    </location>
</feature>
<organism evidence="2 3">
    <name type="scientific">Venturia inaequalis</name>
    <name type="common">Apple scab fungus</name>
    <dbReference type="NCBI Taxonomy" id="5025"/>
    <lineage>
        <taxon>Eukaryota</taxon>
        <taxon>Fungi</taxon>
        <taxon>Dikarya</taxon>
        <taxon>Ascomycota</taxon>
        <taxon>Pezizomycotina</taxon>
        <taxon>Dothideomycetes</taxon>
        <taxon>Pleosporomycetidae</taxon>
        <taxon>Venturiales</taxon>
        <taxon>Venturiaceae</taxon>
        <taxon>Venturia</taxon>
    </lineage>
</organism>
<accession>A0A8H3VGK0</accession>
<dbReference type="GO" id="GO:0006620">
    <property type="term" value="P:post-translational protein targeting to endoplasmic reticulum membrane"/>
    <property type="evidence" value="ECO:0007669"/>
    <property type="project" value="TreeGrafter"/>
</dbReference>
<feature type="region of interest" description="Disordered" evidence="1">
    <location>
        <begin position="317"/>
        <end position="345"/>
    </location>
</feature>
<sequence length="345" mass="37146">MRSEVRGSIDAIIQAQSTITLPHFTATDAWEIGSSIRTRLLHHPKAVLISIILANQQPLFLATNHSGTSPDNSVWVSRKQKTVLRWGVPSFQMGAKFKGDEVAFAAKNALIGVKAGEYAIHGGAVPIFVEGVEGLVAVVTVSGLAQEEDHGVVVEALRKFKESSAPKKDTIGRILASAPPGTIEITQTKKPRSLLTPWITREKELKIIFRPDDTSTPSPCPTPPIKPARQTNTRQPLLTNAPSSSTKISKRTRPARSSKKPVRPAITSAPPSYDTAIATKKEASDEGGMVQAGVMSGVGMAALYCAKMAWEMYSSGVDGEKEGDEEGEKGKKEKDEKKMLGWLGV</sequence>